<protein>
    <submittedName>
        <fullName evidence="2">Lamin tail domain-containing protein</fullName>
    </submittedName>
</protein>
<dbReference type="PROSITE" id="PS51841">
    <property type="entry name" value="LTD"/>
    <property type="match status" value="1"/>
</dbReference>
<dbReference type="AlphaFoldDB" id="A0A9D9DSG2"/>
<dbReference type="InterPro" id="IPR026444">
    <property type="entry name" value="Secre_tail"/>
</dbReference>
<proteinExistence type="predicted"/>
<evidence type="ECO:0000313" key="2">
    <source>
        <dbReference type="EMBL" id="MBO8432105.1"/>
    </source>
</evidence>
<gene>
    <name evidence="2" type="ORF">IAB08_02270</name>
</gene>
<dbReference type="Proteomes" id="UP000823612">
    <property type="component" value="Unassembled WGS sequence"/>
</dbReference>
<organism evidence="2 3">
    <name type="scientific">Candidatus Pullibacteroides excrementavium</name>
    <dbReference type="NCBI Taxonomy" id="2840905"/>
    <lineage>
        <taxon>Bacteria</taxon>
        <taxon>Pseudomonadati</taxon>
        <taxon>Bacteroidota</taxon>
        <taxon>Bacteroidia</taxon>
        <taxon>Bacteroidales</taxon>
        <taxon>Candidatus Pullibacteroides</taxon>
    </lineage>
</organism>
<feature type="domain" description="LTD" evidence="1">
    <location>
        <begin position="33"/>
        <end position="159"/>
    </location>
</feature>
<dbReference type="Pfam" id="PF18962">
    <property type="entry name" value="Por_Secre_tail"/>
    <property type="match status" value="1"/>
</dbReference>
<reference evidence="2" key="2">
    <citation type="journal article" date="2021" name="PeerJ">
        <title>Extensive microbial diversity within the chicken gut microbiome revealed by metagenomics and culture.</title>
        <authorList>
            <person name="Gilroy R."/>
            <person name="Ravi A."/>
            <person name="Getino M."/>
            <person name="Pursley I."/>
            <person name="Horton D.L."/>
            <person name="Alikhan N.F."/>
            <person name="Baker D."/>
            <person name="Gharbi K."/>
            <person name="Hall N."/>
            <person name="Watson M."/>
            <person name="Adriaenssens E.M."/>
            <person name="Foster-Nyarko E."/>
            <person name="Jarju S."/>
            <person name="Secka A."/>
            <person name="Antonio M."/>
            <person name="Oren A."/>
            <person name="Chaudhuri R.R."/>
            <person name="La Ragione R."/>
            <person name="Hildebrand F."/>
            <person name="Pallen M.J."/>
        </authorList>
    </citation>
    <scope>NUCLEOTIDE SEQUENCE</scope>
    <source>
        <strain evidence="2">2889</strain>
    </source>
</reference>
<sequence>MTIKSTKHYEKVSCPGKWLIGLFAGMLACGMNSQLQAQDYSDLIISEYVEGSGNNKAIEIYNGTGESVSLDDYVIRIAQNGNDFNLSDNNQGLYSKLSGSLANGETYVIISNAGGSAAPNQELTDLAQLKSAAVAAMNGDDAIGLFKGETLVDVVGISEKNNKILEDVTLRRLPGFGPNTTFTMEEWEKAEKDDFSDLGSFEATPSTDPSLSLQPSSLSLKAEVDATDEGTMVVSGRNLTEDVKVALSGDDAAMFSLSAATLSAAELMADGIELTITYAPTAEGDHTATLTFSNEEVNKTATIKGSTESQQEEGSYPTLASLYDLYDTEIPTEAITIAGDVVVTWKDSYSSRVWVQDIDQKDGGSMLLFKCPDFSSVNVGDVISNLSGKLQNYHGLLELTPDAVDVTASDHEVYTQAVALVDLDVPNYQSALVKIENVSFSSTGTFEATKYDYIISDGNNEIRFWATFTDADYIDTEIPQGALDITGIISYNWNNVTITARSSEDLATAGPNLNVASSIKMEAVTGDTTTTTINVRGTLLTEDVSISCPEGNFFVSETVLDADSVMRPQGASFVLSYNGAKESESVAITLKSGDLSKTVNVTASASSLDENTFPNLAACYDLYNEDIDPETVYTIAGDVVVTHKDDYNTRIYVQDADMTNGASMLLFRAEDYGYAELQAGDVIKNLTGTMEVFNGLLEFKPTETLTASAHDHEIHITDATVAEINADPVAYQSALIRVKNVSFEESGEFALTENGRGVNYSLLQGEDILVFRTEFADADYIGTAIPERSLDITGIMTQYNEDAQLSARSLADIVPADITGSECEAPSNLQVECTTRPTDPYFDTYEYNAHFTWEGSASAYLFMVIQSSDTVQMDTVTDTFADITIAEVKWVITRGEWAVASICEDGSLAWSETLPFEITENQTMEAMDVRLYPNPTSGRFYLETDRDARVEVFSANGSLIESFDLNAGLNEMNLRQKGVYFVRVSNGKASTVKRVVVR</sequence>
<dbReference type="PROSITE" id="PS51257">
    <property type="entry name" value="PROKAR_LIPOPROTEIN"/>
    <property type="match status" value="1"/>
</dbReference>
<comment type="caution">
    <text evidence="2">The sequence shown here is derived from an EMBL/GenBank/DDBJ whole genome shotgun (WGS) entry which is preliminary data.</text>
</comment>
<dbReference type="InterPro" id="IPR001322">
    <property type="entry name" value="Lamin_tail_dom"/>
</dbReference>
<dbReference type="Pfam" id="PF00932">
    <property type="entry name" value="LTD"/>
    <property type="match status" value="1"/>
</dbReference>
<evidence type="ECO:0000259" key="1">
    <source>
        <dbReference type="PROSITE" id="PS51841"/>
    </source>
</evidence>
<name>A0A9D9DSG2_9BACT</name>
<reference evidence="2" key="1">
    <citation type="submission" date="2020-10" db="EMBL/GenBank/DDBJ databases">
        <authorList>
            <person name="Gilroy R."/>
        </authorList>
    </citation>
    <scope>NUCLEOTIDE SEQUENCE</scope>
    <source>
        <strain evidence="2">2889</strain>
    </source>
</reference>
<dbReference type="EMBL" id="JADIMZ010000029">
    <property type="protein sequence ID" value="MBO8432105.1"/>
    <property type="molecule type" value="Genomic_DNA"/>
</dbReference>
<dbReference type="InterPro" id="IPR043744">
    <property type="entry name" value="DUF5689"/>
</dbReference>
<dbReference type="Pfam" id="PF18942">
    <property type="entry name" value="DUF5689"/>
    <property type="match status" value="2"/>
</dbReference>
<accession>A0A9D9DSG2</accession>
<dbReference type="NCBIfam" id="TIGR04183">
    <property type="entry name" value="Por_Secre_tail"/>
    <property type="match status" value="1"/>
</dbReference>
<evidence type="ECO:0000313" key="3">
    <source>
        <dbReference type="Proteomes" id="UP000823612"/>
    </source>
</evidence>